<accession>A0A166RV79</accession>
<evidence type="ECO:0008006" key="4">
    <source>
        <dbReference type="Google" id="ProtNLM"/>
    </source>
</evidence>
<sequence length="385" mass="43612">MSSQPRPQPQPGFVHLILFSLGVEHPFYLNIPIVVVNKLCLRPLQYLRYLGWCVLGVEADLVDEGGNAIALNGQWPGQRVFRYDVQNNNILAHAVDLEVIMQQSQIPSATTGTRGDFRDRVLKRDGCCVWTSRPGGTAMHIIPYARGDEACSDYSCPGIRAKFIIFLQWLQLIIANRPWPNDDNINISFGINDIENGIFADQNIHTEFFDQRKVVVLKTPNPILAATDVPDKHQRNTPTDVSYPSDSRYTFQWIVTEPDPFNVKFYPHNNDATFLDQQLDKPAELLLHYIYGAAAVRQWGKNSEVLANRPDIPRPSAPVPAPKERNTSKEAAAHFEAKNSWDEDDVMLHFWGNTKVAQDRHAQKEQERTASLENWRDAVTAESGL</sequence>
<dbReference type="EMBL" id="KV417502">
    <property type="protein sequence ID" value="KZP28691.1"/>
    <property type="molecule type" value="Genomic_DNA"/>
</dbReference>
<feature type="region of interest" description="Disordered" evidence="1">
    <location>
        <begin position="307"/>
        <end position="326"/>
    </location>
</feature>
<reference evidence="2 3" key="1">
    <citation type="journal article" date="2016" name="Mol. Biol. Evol.">
        <title>Comparative Genomics of Early-Diverging Mushroom-Forming Fungi Provides Insights into the Origins of Lignocellulose Decay Capabilities.</title>
        <authorList>
            <person name="Nagy L.G."/>
            <person name="Riley R."/>
            <person name="Tritt A."/>
            <person name="Adam C."/>
            <person name="Daum C."/>
            <person name="Floudas D."/>
            <person name="Sun H."/>
            <person name="Yadav J.S."/>
            <person name="Pangilinan J."/>
            <person name="Larsson K.H."/>
            <person name="Matsuura K."/>
            <person name="Barry K."/>
            <person name="Labutti K."/>
            <person name="Kuo R."/>
            <person name="Ohm R.A."/>
            <person name="Bhattacharya S.S."/>
            <person name="Shirouzu T."/>
            <person name="Yoshinaga Y."/>
            <person name="Martin F.M."/>
            <person name="Grigoriev I.V."/>
            <person name="Hibbett D.S."/>
        </authorList>
    </citation>
    <scope>NUCLEOTIDE SEQUENCE [LARGE SCALE GENOMIC DNA]</scope>
    <source>
        <strain evidence="2 3">CBS 109695</strain>
    </source>
</reference>
<gene>
    <name evidence="2" type="ORF">FIBSPDRAFT_947518</name>
</gene>
<evidence type="ECO:0000256" key="1">
    <source>
        <dbReference type="SAM" id="MobiDB-lite"/>
    </source>
</evidence>
<protein>
    <recommendedName>
        <fullName evidence="4">HNH nuclease domain-containing protein</fullName>
    </recommendedName>
</protein>
<dbReference type="AlphaFoldDB" id="A0A166RV79"/>
<dbReference type="OrthoDB" id="3267100at2759"/>
<proteinExistence type="predicted"/>
<feature type="region of interest" description="Disordered" evidence="1">
    <location>
        <begin position="358"/>
        <end position="385"/>
    </location>
</feature>
<dbReference type="Proteomes" id="UP000076532">
    <property type="component" value="Unassembled WGS sequence"/>
</dbReference>
<evidence type="ECO:0000313" key="2">
    <source>
        <dbReference type="EMBL" id="KZP28691.1"/>
    </source>
</evidence>
<keyword evidence="3" id="KW-1185">Reference proteome</keyword>
<feature type="compositionally biased region" description="Basic and acidic residues" evidence="1">
    <location>
        <begin position="358"/>
        <end position="376"/>
    </location>
</feature>
<name>A0A166RV79_9AGAM</name>
<organism evidence="2 3">
    <name type="scientific">Athelia psychrophila</name>
    <dbReference type="NCBI Taxonomy" id="1759441"/>
    <lineage>
        <taxon>Eukaryota</taxon>
        <taxon>Fungi</taxon>
        <taxon>Dikarya</taxon>
        <taxon>Basidiomycota</taxon>
        <taxon>Agaricomycotina</taxon>
        <taxon>Agaricomycetes</taxon>
        <taxon>Agaricomycetidae</taxon>
        <taxon>Atheliales</taxon>
        <taxon>Atheliaceae</taxon>
        <taxon>Athelia</taxon>
    </lineage>
</organism>
<evidence type="ECO:0000313" key="3">
    <source>
        <dbReference type="Proteomes" id="UP000076532"/>
    </source>
</evidence>